<evidence type="ECO:0000256" key="2">
    <source>
        <dbReference type="ARBA" id="ARBA00022679"/>
    </source>
</evidence>
<evidence type="ECO:0000256" key="1">
    <source>
        <dbReference type="ARBA" id="ARBA00005189"/>
    </source>
</evidence>
<evidence type="ECO:0000313" key="5">
    <source>
        <dbReference type="EMBL" id="MBD1365288.1"/>
    </source>
</evidence>
<comment type="pathway">
    <text evidence="1">Lipid metabolism.</text>
</comment>
<proteinExistence type="predicted"/>
<sequence>MIYPKNNRLMKWMFDTYVKWLVGKTFHQFLYNEVGLDSDKSVLLVANHFSFWDGLILYVLNDKLLHKKFHVMILEDTAKREGMLRYAGAFSVSKNSRDMLESLNYAAELLNQPGNLLLMFPQGKLYSNFVNRVHFEQGLLKIMKKAEGKFQILFAATFIQYLKHKKPSVTVYLKTERETYSDKTIDELQSTYQQHYDASKLQQTEIEIK</sequence>
<organism evidence="5 6">
    <name type="scientific">Mucilaginibacter pankratovii</name>
    <dbReference type="NCBI Taxonomy" id="2772110"/>
    <lineage>
        <taxon>Bacteria</taxon>
        <taxon>Pseudomonadati</taxon>
        <taxon>Bacteroidota</taxon>
        <taxon>Sphingobacteriia</taxon>
        <taxon>Sphingobacteriales</taxon>
        <taxon>Sphingobacteriaceae</taxon>
        <taxon>Mucilaginibacter</taxon>
    </lineage>
</organism>
<evidence type="ECO:0000313" key="6">
    <source>
        <dbReference type="Proteomes" id="UP000606600"/>
    </source>
</evidence>
<reference evidence="5 6" key="1">
    <citation type="submission" date="2020-09" db="EMBL/GenBank/DDBJ databases">
        <title>Novel species of Mucilaginibacter isolated from a glacier on the Tibetan Plateau.</title>
        <authorList>
            <person name="Liu Q."/>
            <person name="Xin Y.-H."/>
        </authorList>
    </citation>
    <scope>NUCLEOTIDE SEQUENCE [LARGE SCALE GENOMIC DNA]</scope>
    <source>
        <strain evidence="5 6">ZT4R22</strain>
    </source>
</reference>
<dbReference type="SUPFAM" id="SSF69593">
    <property type="entry name" value="Glycerol-3-phosphate (1)-acyltransferase"/>
    <property type="match status" value="1"/>
</dbReference>
<keyword evidence="2" id="KW-0808">Transferase</keyword>
<keyword evidence="3 5" id="KW-0012">Acyltransferase</keyword>
<dbReference type="Pfam" id="PF01553">
    <property type="entry name" value="Acyltransferase"/>
    <property type="match status" value="1"/>
</dbReference>
<evidence type="ECO:0000256" key="3">
    <source>
        <dbReference type="ARBA" id="ARBA00023315"/>
    </source>
</evidence>
<keyword evidence="6" id="KW-1185">Reference proteome</keyword>
<name>A0ABR7WSK0_9SPHI</name>
<dbReference type="PANTHER" id="PTHR10434">
    <property type="entry name" value="1-ACYL-SN-GLYCEROL-3-PHOSPHATE ACYLTRANSFERASE"/>
    <property type="match status" value="1"/>
</dbReference>
<accession>A0ABR7WSK0</accession>
<evidence type="ECO:0000259" key="4">
    <source>
        <dbReference type="SMART" id="SM00563"/>
    </source>
</evidence>
<dbReference type="PANTHER" id="PTHR10434:SF11">
    <property type="entry name" value="1-ACYL-SN-GLYCEROL-3-PHOSPHATE ACYLTRANSFERASE"/>
    <property type="match status" value="1"/>
</dbReference>
<dbReference type="CDD" id="cd06551">
    <property type="entry name" value="LPLAT"/>
    <property type="match status" value="1"/>
</dbReference>
<dbReference type="InterPro" id="IPR002123">
    <property type="entry name" value="Plipid/glycerol_acylTrfase"/>
</dbReference>
<comment type="caution">
    <text evidence="5">The sequence shown here is derived from an EMBL/GenBank/DDBJ whole genome shotgun (WGS) entry which is preliminary data.</text>
</comment>
<dbReference type="RefSeq" id="WP_191189950.1">
    <property type="nucleotide sequence ID" value="NZ_JACWMY010000008.1"/>
</dbReference>
<feature type="domain" description="Phospholipid/glycerol acyltransferase" evidence="4">
    <location>
        <begin position="42"/>
        <end position="162"/>
    </location>
</feature>
<dbReference type="SMART" id="SM00563">
    <property type="entry name" value="PlsC"/>
    <property type="match status" value="1"/>
</dbReference>
<dbReference type="EMBL" id="JACWMY010000008">
    <property type="protein sequence ID" value="MBD1365288.1"/>
    <property type="molecule type" value="Genomic_DNA"/>
</dbReference>
<gene>
    <name evidence="5" type="ORF">IDJ77_15840</name>
</gene>
<dbReference type="Proteomes" id="UP000606600">
    <property type="component" value="Unassembled WGS sequence"/>
</dbReference>
<protein>
    <submittedName>
        <fullName evidence="5">Lysophospholipid acyltransferase family protein</fullName>
    </submittedName>
</protein>
<dbReference type="GO" id="GO:0016746">
    <property type="term" value="F:acyltransferase activity"/>
    <property type="evidence" value="ECO:0007669"/>
    <property type="project" value="UniProtKB-KW"/>
</dbReference>